<keyword evidence="5" id="KW-0539">Nucleus</keyword>
<dbReference type="SMART" id="SM00066">
    <property type="entry name" value="GAL4"/>
    <property type="match status" value="2"/>
</dbReference>
<dbReference type="PROSITE" id="PS50048">
    <property type="entry name" value="ZN2_CY6_FUNGAL_2"/>
    <property type="match status" value="2"/>
</dbReference>
<proteinExistence type="predicted"/>
<dbReference type="PROSITE" id="PS00463">
    <property type="entry name" value="ZN2_CY6_FUNGAL_1"/>
    <property type="match status" value="2"/>
</dbReference>
<dbReference type="GO" id="GO:0008270">
    <property type="term" value="F:zinc ion binding"/>
    <property type="evidence" value="ECO:0007669"/>
    <property type="project" value="InterPro"/>
</dbReference>
<dbReference type="CDD" id="cd00067">
    <property type="entry name" value="GAL4"/>
    <property type="match status" value="2"/>
</dbReference>
<accession>A0A507DZZ2</accession>
<dbReference type="AlphaFoldDB" id="A0A507DZZ2"/>
<name>A0A507DZZ2_9FUNG</name>
<organism evidence="8 9">
    <name type="scientific">Chytriomyces confervae</name>
    <dbReference type="NCBI Taxonomy" id="246404"/>
    <lineage>
        <taxon>Eukaryota</taxon>
        <taxon>Fungi</taxon>
        <taxon>Fungi incertae sedis</taxon>
        <taxon>Chytridiomycota</taxon>
        <taxon>Chytridiomycota incertae sedis</taxon>
        <taxon>Chytridiomycetes</taxon>
        <taxon>Chytridiales</taxon>
        <taxon>Chytriomycetaceae</taxon>
        <taxon>Chytriomyces</taxon>
    </lineage>
</organism>
<dbReference type="STRING" id="246404.A0A507DZZ2"/>
<dbReference type="CDD" id="cd12148">
    <property type="entry name" value="fungal_TF_MHR"/>
    <property type="match status" value="1"/>
</dbReference>
<evidence type="ECO:0000256" key="6">
    <source>
        <dbReference type="SAM" id="MobiDB-lite"/>
    </source>
</evidence>
<dbReference type="PANTHER" id="PTHR47338:SF5">
    <property type="entry name" value="ZN(II)2CYS6 TRANSCRIPTION FACTOR (EUROFUNG)"/>
    <property type="match status" value="1"/>
</dbReference>
<gene>
    <name evidence="8" type="ORF">CcCBS67573_g09299</name>
</gene>
<dbReference type="Proteomes" id="UP000320333">
    <property type="component" value="Unassembled WGS sequence"/>
</dbReference>
<evidence type="ECO:0000256" key="2">
    <source>
        <dbReference type="ARBA" id="ARBA00022723"/>
    </source>
</evidence>
<feature type="domain" description="Zn(2)-C6 fungal-type" evidence="7">
    <location>
        <begin position="92"/>
        <end position="122"/>
    </location>
</feature>
<keyword evidence="9" id="KW-1185">Reference proteome</keyword>
<evidence type="ECO:0000256" key="3">
    <source>
        <dbReference type="ARBA" id="ARBA00023015"/>
    </source>
</evidence>
<feature type="region of interest" description="Disordered" evidence="6">
    <location>
        <begin position="130"/>
        <end position="151"/>
    </location>
</feature>
<dbReference type="SUPFAM" id="SSF57701">
    <property type="entry name" value="Zn2/Cys6 DNA-binding domain"/>
    <property type="match status" value="2"/>
</dbReference>
<dbReference type="PANTHER" id="PTHR47338">
    <property type="entry name" value="ZN(II)2CYS6 TRANSCRIPTION FACTOR (EUROFUNG)-RELATED"/>
    <property type="match status" value="1"/>
</dbReference>
<dbReference type="EMBL" id="QEAP01000782">
    <property type="protein sequence ID" value="TPX56982.1"/>
    <property type="molecule type" value="Genomic_DNA"/>
</dbReference>
<dbReference type="GO" id="GO:0000981">
    <property type="term" value="F:DNA-binding transcription factor activity, RNA polymerase II-specific"/>
    <property type="evidence" value="ECO:0007669"/>
    <property type="project" value="InterPro"/>
</dbReference>
<sequence length="740" mass="82880">MTNYAVALAPVPCDSCRARRVKCDRRVPECDRCHRRRDGCNYRNKSVFSSDPANLISSDATPVKFGTLEETLFKVDGHLTHNDSSHKRIAVACTRCRDAKRKCNAMRPSCDQCSKKGLACEYVAYHSTRSKNSPRDASSEISEGTGSRFCSGSSDKDSVLSISFSPANSSGMLLSPVSATSLANPDLMPTIQECMMVYQYVSSDYLAVDMISFYLVDMDQFLRTFSFQPAGLRLAYCAIAAASLRRRDKQQYYDRAEKALFSDNAPIALSTVQALLAISKFGLLTGTELAPYFLQACELISLLQLDIDPDNLPHSSLLTESEKEERRCVFHVWFALYTQGKSVTPFALPPQTFDFNNVRPAKNKRMTALNMNFPQSSVAHICHASALLDVAGDIRAFWEAPPASVSGVLHCETIHALEQKLERTMKRMLETSVATNSASPFISLSSVQITRENVSNLFPHMSDLIIVNLYHNAAICMLFRPQIYLSQFLSLSSVHLQDNRDNNMTVILNAINKTMNAARNILDLSSWMYHHPLYKTLWIPKFYRDHCTVAFALFEACIVAWFLTCRTQHYWWWTTSNDSNGFGNECASSLLSMTLEDRAAIRAGVSDIVNTFGDLDQLFDRKDGVPNMISPLFRFSKAMLEEMKDVEDLLRCFSSSPSVDLQPQQVKRESDNGSSVDALVAEMDGLCVLESGNVLGQETWVFLNLLGVSVGKGHLEGQQLFWKAPNAQNWKTFWTLASMQ</sequence>
<comment type="subcellular location">
    <subcellularLocation>
        <location evidence="1">Nucleus</location>
    </subcellularLocation>
</comment>
<evidence type="ECO:0000256" key="5">
    <source>
        <dbReference type="ARBA" id="ARBA00023242"/>
    </source>
</evidence>
<evidence type="ECO:0000313" key="9">
    <source>
        <dbReference type="Proteomes" id="UP000320333"/>
    </source>
</evidence>
<reference evidence="8 9" key="1">
    <citation type="journal article" date="2019" name="Sci. Rep.">
        <title>Comparative genomics of chytrid fungi reveal insights into the obligate biotrophic and pathogenic lifestyle of Synchytrium endobioticum.</title>
        <authorList>
            <person name="van de Vossenberg B.T.L.H."/>
            <person name="Warris S."/>
            <person name="Nguyen H.D.T."/>
            <person name="van Gent-Pelzer M.P.E."/>
            <person name="Joly D.L."/>
            <person name="van de Geest H.C."/>
            <person name="Bonants P.J.M."/>
            <person name="Smith D.S."/>
            <person name="Levesque C.A."/>
            <person name="van der Lee T.A.J."/>
        </authorList>
    </citation>
    <scope>NUCLEOTIDE SEQUENCE [LARGE SCALE GENOMIC DNA]</scope>
    <source>
        <strain evidence="8 9">CBS 675.73</strain>
    </source>
</reference>
<feature type="compositionally biased region" description="Polar residues" evidence="6">
    <location>
        <begin position="139"/>
        <end position="151"/>
    </location>
</feature>
<dbReference type="OrthoDB" id="39175at2759"/>
<keyword evidence="2" id="KW-0479">Metal-binding</keyword>
<dbReference type="Pfam" id="PF00172">
    <property type="entry name" value="Zn_clus"/>
    <property type="match status" value="2"/>
</dbReference>
<dbReference type="InterPro" id="IPR036864">
    <property type="entry name" value="Zn2-C6_fun-type_DNA-bd_sf"/>
</dbReference>
<comment type="caution">
    <text evidence="8">The sequence shown here is derived from an EMBL/GenBank/DDBJ whole genome shotgun (WGS) entry which is preliminary data.</text>
</comment>
<evidence type="ECO:0000313" key="8">
    <source>
        <dbReference type="EMBL" id="TPX56982.1"/>
    </source>
</evidence>
<feature type="domain" description="Zn(2)-C6 fungal-type" evidence="7">
    <location>
        <begin position="12"/>
        <end position="42"/>
    </location>
</feature>
<protein>
    <recommendedName>
        <fullName evidence="7">Zn(2)-C6 fungal-type domain-containing protein</fullName>
    </recommendedName>
</protein>
<keyword evidence="3" id="KW-0805">Transcription regulation</keyword>
<dbReference type="InterPro" id="IPR050815">
    <property type="entry name" value="TF_fung"/>
</dbReference>
<evidence type="ECO:0000256" key="4">
    <source>
        <dbReference type="ARBA" id="ARBA00023163"/>
    </source>
</evidence>
<evidence type="ECO:0000256" key="1">
    <source>
        <dbReference type="ARBA" id="ARBA00004123"/>
    </source>
</evidence>
<dbReference type="GO" id="GO:0005634">
    <property type="term" value="C:nucleus"/>
    <property type="evidence" value="ECO:0007669"/>
    <property type="project" value="UniProtKB-SubCell"/>
</dbReference>
<dbReference type="Gene3D" id="4.10.240.10">
    <property type="entry name" value="Zn(2)-C6 fungal-type DNA-binding domain"/>
    <property type="match status" value="2"/>
</dbReference>
<keyword evidence="4" id="KW-0804">Transcription</keyword>
<evidence type="ECO:0000259" key="7">
    <source>
        <dbReference type="PROSITE" id="PS50048"/>
    </source>
</evidence>
<dbReference type="InterPro" id="IPR001138">
    <property type="entry name" value="Zn2Cys6_DnaBD"/>
</dbReference>